<dbReference type="SUPFAM" id="SSF51735">
    <property type="entry name" value="NAD(P)-binding Rossmann-fold domains"/>
    <property type="match status" value="1"/>
</dbReference>
<dbReference type="GO" id="GO:0006571">
    <property type="term" value="P:tyrosine biosynthetic process"/>
    <property type="evidence" value="ECO:0007669"/>
    <property type="project" value="TreeGrafter"/>
</dbReference>
<feature type="domain" description="6-phosphogluconate dehydrogenase NADP-binding" evidence="2">
    <location>
        <begin position="20"/>
        <end position="144"/>
    </location>
</feature>
<dbReference type="GO" id="GO:0050661">
    <property type="term" value="F:NADP binding"/>
    <property type="evidence" value="ECO:0007669"/>
    <property type="project" value="InterPro"/>
</dbReference>
<dbReference type="InterPro" id="IPR008927">
    <property type="entry name" value="6-PGluconate_DH-like_C_sf"/>
</dbReference>
<evidence type="ECO:0000313" key="5">
    <source>
        <dbReference type="Proteomes" id="UP000320225"/>
    </source>
</evidence>
<dbReference type="EMBL" id="VJND01000011">
    <property type="protein sequence ID" value="TSE24670.1"/>
    <property type="molecule type" value="Genomic_DNA"/>
</dbReference>
<dbReference type="InterPro" id="IPR013328">
    <property type="entry name" value="6PGD_dom2"/>
</dbReference>
<dbReference type="Gene3D" id="1.10.1040.10">
    <property type="entry name" value="N-(1-d-carboxylethyl)-l-norvaline Dehydrogenase, domain 2"/>
    <property type="match status" value="1"/>
</dbReference>
<dbReference type="InterPro" id="IPR015814">
    <property type="entry name" value="Pgluconate_DH_NAD-bd_C"/>
</dbReference>
<dbReference type="InterPro" id="IPR036291">
    <property type="entry name" value="NAD(P)-bd_dom_sf"/>
</dbReference>
<evidence type="ECO:0000256" key="1">
    <source>
        <dbReference type="ARBA" id="ARBA00023002"/>
    </source>
</evidence>
<keyword evidence="5" id="KW-1185">Reference proteome</keyword>
<organism evidence="4 5">
    <name type="scientific">Tepidimonas sediminis</name>
    <dbReference type="NCBI Taxonomy" id="2588941"/>
    <lineage>
        <taxon>Bacteria</taxon>
        <taxon>Pseudomonadati</taxon>
        <taxon>Pseudomonadota</taxon>
        <taxon>Betaproteobacteria</taxon>
        <taxon>Burkholderiales</taxon>
        <taxon>Tepidimonas</taxon>
    </lineage>
</organism>
<dbReference type="Pfam" id="PF03446">
    <property type="entry name" value="NAD_binding_2"/>
    <property type="match status" value="1"/>
</dbReference>
<dbReference type="Proteomes" id="UP000320225">
    <property type="component" value="Unassembled WGS sequence"/>
</dbReference>
<dbReference type="InterPro" id="IPR006115">
    <property type="entry name" value="6PGDH_NADP-bd"/>
</dbReference>
<dbReference type="InterPro" id="IPR050812">
    <property type="entry name" value="Preph/Arog_dehydrog"/>
</dbReference>
<reference evidence="4 5" key="1">
    <citation type="submission" date="2019-07" db="EMBL/GenBank/DDBJ databases">
        <title>Tepidimonas sediminis YIM 72259 draft genome.</title>
        <authorList>
            <person name="Da Costa M.S."/>
            <person name="Froufe H.J.C."/>
            <person name="Egas C."/>
            <person name="Albuquerque L."/>
        </authorList>
    </citation>
    <scope>NUCLEOTIDE SEQUENCE [LARGE SCALE GENOMIC DNA]</scope>
    <source>
        <strain evidence="4 5">YIM 72259</strain>
    </source>
</reference>
<evidence type="ECO:0000259" key="3">
    <source>
        <dbReference type="Pfam" id="PF09130"/>
    </source>
</evidence>
<feature type="domain" description="Phosphogluconate dehydrogenase NAD-binding putative C-terminal" evidence="3">
    <location>
        <begin position="212"/>
        <end position="279"/>
    </location>
</feature>
<dbReference type="GO" id="GO:0070403">
    <property type="term" value="F:NAD+ binding"/>
    <property type="evidence" value="ECO:0007669"/>
    <property type="project" value="TreeGrafter"/>
</dbReference>
<dbReference type="Gene3D" id="3.40.50.720">
    <property type="entry name" value="NAD(P)-binding Rossmann-like Domain"/>
    <property type="match status" value="1"/>
</dbReference>
<dbReference type="AlphaFoldDB" id="A0A554WM74"/>
<dbReference type="GO" id="GO:0008977">
    <property type="term" value="F:prephenate dehydrogenase (NAD+) activity"/>
    <property type="evidence" value="ECO:0007669"/>
    <property type="project" value="TreeGrafter"/>
</dbReference>
<name>A0A554WM74_9BURK</name>
<dbReference type="Pfam" id="PF09130">
    <property type="entry name" value="DUF1932"/>
    <property type="match status" value="1"/>
</dbReference>
<proteinExistence type="predicted"/>
<comment type="caution">
    <text evidence="4">The sequence shown here is derived from an EMBL/GenBank/DDBJ whole genome shotgun (WGS) entry which is preliminary data.</text>
</comment>
<keyword evidence="1" id="KW-0560">Oxidoreductase</keyword>
<protein>
    <submittedName>
        <fullName evidence="4">HIBADH: 3-hydroxyisobutyrate dehydrogenase</fullName>
    </submittedName>
</protein>
<dbReference type="SUPFAM" id="SSF48179">
    <property type="entry name" value="6-phosphogluconate dehydrogenase C-terminal domain-like"/>
    <property type="match status" value="1"/>
</dbReference>
<dbReference type="PANTHER" id="PTHR21363">
    <property type="entry name" value="PREPHENATE DEHYDROGENASE"/>
    <property type="match status" value="1"/>
</dbReference>
<evidence type="ECO:0000313" key="4">
    <source>
        <dbReference type="EMBL" id="TSE24670.1"/>
    </source>
</evidence>
<gene>
    <name evidence="4" type="ORF">Tsedi_01865</name>
</gene>
<dbReference type="RefSeq" id="WP_143895957.1">
    <property type="nucleotide sequence ID" value="NZ_VJND01000011.1"/>
</dbReference>
<sequence length="321" mass="33520">MKATAARCGADDGAPGSVQRVGLLGLGEVGTIFARALARHGLAWLGGWDVKLAPGHPEQAEVRARAREAGAEACADVAALCAHADLIICAVTAANAVPAARQAAAHLRPGTWWLDLNSASPAAKQEAAAIIEAAGGRYVEAAVMTSVPPYGIRVPMLVGGPHAGALLPALRAWGMQVELASVRLGVASATKMCRSIMIKGLEALVIESYTAARHYGVEDAMLATLRETFPGVDWEGQGGYFFQRVAQHGRRRAEEMREVARTVREAGLAPLLAEAIARKDDEVADARAAGVFSAVEPRAPWRAWADALLAARRSADGTAGG</sequence>
<dbReference type="PANTHER" id="PTHR21363:SF0">
    <property type="entry name" value="PREPHENATE DEHYDROGENASE [NADP(+)]"/>
    <property type="match status" value="1"/>
</dbReference>
<dbReference type="OrthoDB" id="4333at2"/>
<accession>A0A554WM74</accession>
<evidence type="ECO:0000259" key="2">
    <source>
        <dbReference type="Pfam" id="PF03446"/>
    </source>
</evidence>